<name>A0A0D2FFH3_9EURO</name>
<dbReference type="STRING" id="348802.A0A0D2FFH3"/>
<dbReference type="GeneID" id="25325265"/>
<dbReference type="Gene3D" id="3.90.1200.10">
    <property type="match status" value="1"/>
</dbReference>
<sequence>MEMGSTYVEILTSSSLFPPGPLLCASHIWHNDLHDENIFVDPAIPTEITGIIHWQSTLAASLFENAIDPGILDYDGPDIESLEQPILPENFNKLSGADKAAELRLYYSKALLVAYRRLIQKNTPLQAMISRLDRARVERSHCRASR</sequence>
<organism evidence="1 2">
    <name type="scientific">Exophiala xenobiotica</name>
    <dbReference type="NCBI Taxonomy" id="348802"/>
    <lineage>
        <taxon>Eukaryota</taxon>
        <taxon>Fungi</taxon>
        <taxon>Dikarya</taxon>
        <taxon>Ascomycota</taxon>
        <taxon>Pezizomycotina</taxon>
        <taxon>Eurotiomycetes</taxon>
        <taxon>Chaetothyriomycetidae</taxon>
        <taxon>Chaetothyriales</taxon>
        <taxon>Herpotrichiellaceae</taxon>
        <taxon>Exophiala</taxon>
    </lineage>
</organism>
<dbReference type="GO" id="GO:0005739">
    <property type="term" value="C:mitochondrion"/>
    <property type="evidence" value="ECO:0007669"/>
    <property type="project" value="TreeGrafter"/>
</dbReference>
<dbReference type="RefSeq" id="XP_013319448.1">
    <property type="nucleotide sequence ID" value="XM_013463994.1"/>
</dbReference>
<protein>
    <recommendedName>
        <fullName evidence="3">Aminoglycoside phosphotransferase domain-containing protein</fullName>
    </recommendedName>
</protein>
<dbReference type="AlphaFoldDB" id="A0A0D2FFH3"/>
<dbReference type="HOGENOM" id="CLU_1777475_0_0_1"/>
<proteinExistence type="predicted"/>
<gene>
    <name evidence="1" type="ORF">PV05_03357</name>
</gene>
<evidence type="ECO:0000313" key="2">
    <source>
        <dbReference type="Proteomes" id="UP000054342"/>
    </source>
</evidence>
<keyword evidence="2" id="KW-1185">Reference proteome</keyword>
<accession>A0A0D2FFH3</accession>
<evidence type="ECO:0000313" key="1">
    <source>
        <dbReference type="EMBL" id="KIW58864.1"/>
    </source>
</evidence>
<reference evidence="1 2" key="1">
    <citation type="submission" date="2015-01" db="EMBL/GenBank/DDBJ databases">
        <title>The Genome Sequence of Exophiala xenobiotica CBS118157.</title>
        <authorList>
            <consortium name="The Broad Institute Genomics Platform"/>
            <person name="Cuomo C."/>
            <person name="de Hoog S."/>
            <person name="Gorbushina A."/>
            <person name="Stielow B."/>
            <person name="Teixiera M."/>
            <person name="Abouelleil A."/>
            <person name="Chapman S.B."/>
            <person name="Priest M."/>
            <person name="Young S.K."/>
            <person name="Wortman J."/>
            <person name="Nusbaum C."/>
            <person name="Birren B."/>
        </authorList>
    </citation>
    <scope>NUCLEOTIDE SEQUENCE [LARGE SCALE GENOMIC DNA]</scope>
    <source>
        <strain evidence="1 2">CBS 118157</strain>
    </source>
</reference>
<dbReference type="Proteomes" id="UP000054342">
    <property type="component" value="Unassembled WGS sequence"/>
</dbReference>
<dbReference type="OrthoDB" id="4135186at2759"/>
<dbReference type="EMBL" id="KN847318">
    <property type="protein sequence ID" value="KIW58864.1"/>
    <property type="molecule type" value="Genomic_DNA"/>
</dbReference>
<dbReference type="InterPro" id="IPR051035">
    <property type="entry name" value="Mito_inheritance_9"/>
</dbReference>
<evidence type="ECO:0008006" key="3">
    <source>
        <dbReference type="Google" id="ProtNLM"/>
    </source>
</evidence>
<dbReference type="PANTHER" id="PTHR36091">
    <property type="entry name" value="ALTERED INHERITANCE OF MITOCHONDRIA PROTEIN 9, MITOCHONDRIAL"/>
    <property type="match status" value="1"/>
</dbReference>
<dbReference type="PANTHER" id="PTHR36091:SF2">
    <property type="entry name" value="AMINOGLYCOSIDE PHOSPHOTRANSFERASE DOMAIN-CONTAINING PROTEIN"/>
    <property type="match status" value="1"/>
</dbReference>